<dbReference type="VEuPathDB" id="VectorBase:SSCA005138"/>
<name>A0A131ZWR3_SARSC</name>
<protein>
    <submittedName>
        <fullName evidence="1">Haloacid dehalogenase-like hydrolase domain-containing protein</fullName>
    </submittedName>
</protein>
<keyword evidence="1" id="KW-0378">Hydrolase</keyword>
<dbReference type="Pfam" id="PF13419">
    <property type="entry name" value="HAD_2"/>
    <property type="match status" value="1"/>
</dbReference>
<dbReference type="Gene3D" id="3.40.50.1000">
    <property type="entry name" value="HAD superfamily/HAD-like"/>
    <property type="match status" value="1"/>
</dbReference>
<dbReference type="EMBL" id="JXLN01004221">
    <property type="protein sequence ID" value="KPM03144.1"/>
    <property type="molecule type" value="Genomic_DNA"/>
</dbReference>
<dbReference type="Proteomes" id="UP000616769">
    <property type="component" value="Unassembled WGS sequence"/>
</dbReference>
<gene>
    <name evidence="1" type="ORF">QR98_0015740</name>
</gene>
<organism evidence="1 2">
    <name type="scientific">Sarcoptes scabiei</name>
    <name type="common">Itch mite</name>
    <name type="synonym">Acarus scabiei</name>
    <dbReference type="NCBI Taxonomy" id="52283"/>
    <lineage>
        <taxon>Eukaryota</taxon>
        <taxon>Metazoa</taxon>
        <taxon>Ecdysozoa</taxon>
        <taxon>Arthropoda</taxon>
        <taxon>Chelicerata</taxon>
        <taxon>Arachnida</taxon>
        <taxon>Acari</taxon>
        <taxon>Acariformes</taxon>
        <taxon>Sarcoptiformes</taxon>
        <taxon>Astigmata</taxon>
        <taxon>Psoroptidia</taxon>
        <taxon>Sarcoptoidea</taxon>
        <taxon>Sarcoptidae</taxon>
        <taxon>Sarcoptinae</taxon>
        <taxon>Sarcoptes</taxon>
    </lineage>
</organism>
<dbReference type="PANTHER" id="PTHR18901">
    <property type="entry name" value="2-DEOXYGLUCOSE-6-PHOSPHATE PHOSPHATASE 2"/>
    <property type="match status" value="1"/>
</dbReference>
<dbReference type="InterPro" id="IPR023214">
    <property type="entry name" value="HAD_sf"/>
</dbReference>
<dbReference type="InterPro" id="IPR036412">
    <property type="entry name" value="HAD-like_sf"/>
</dbReference>
<sequence length="283" mass="31733">MLNNTTSCDCTTKCCQKSNDVADCSILNNSARIDNHSESSSSSSKLASNLNVVIELKPVTHVIFDLDGLLIDSEVCFARGIERLLKNFGINEYPKALQQKVLGMEVARGIEEIIRVTGIPISVEQFMIMEREYYTEEMLKAELMPGAKRLVDHFSKHNVPMAIATGSTTESYLIKTKRHQDLFEKGKYFNHIVFTRDDPEVKRPKPAPDVYQITASRFPTKPAPQECLVFEDSSIGVDGAIAAGMQCVMVPDSRFECNQKNATMILKSLEQFRPELFGLPPFE</sequence>
<dbReference type="FunFam" id="3.40.50.1000:FF:000055">
    <property type="entry name" value="Haloacid dehalogenase-like hydrolase family protein"/>
    <property type="match status" value="1"/>
</dbReference>
<dbReference type="InterPro" id="IPR023198">
    <property type="entry name" value="PGP-like_dom2"/>
</dbReference>
<dbReference type="OrthoDB" id="40579at2759"/>
<dbReference type="PANTHER" id="PTHR18901:SF38">
    <property type="entry name" value="PSEUDOURIDINE-5'-PHOSPHATASE"/>
    <property type="match status" value="1"/>
</dbReference>
<comment type="caution">
    <text evidence="1">The sequence shown here is derived from an EMBL/GenBank/DDBJ whole genome shotgun (WGS) entry which is preliminary data.</text>
</comment>
<dbReference type="SFLD" id="SFLDG01129">
    <property type="entry name" value="C1.5:_HAD__Beta-PGM__Phosphata"/>
    <property type="match status" value="1"/>
</dbReference>
<dbReference type="Gene3D" id="1.10.150.240">
    <property type="entry name" value="Putative phosphatase, domain 2"/>
    <property type="match status" value="1"/>
</dbReference>
<proteinExistence type="predicted"/>
<reference evidence="1 2" key="1">
    <citation type="journal article" date="2015" name="Parasit. Vectors">
        <title>Draft genome of the scabies mite.</title>
        <authorList>
            <person name="Rider S.D.Jr."/>
            <person name="Morgan M.S."/>
            <person name="Arlian L.G."/>
        </authorList>
    </citation>
    <scope>NUCLEOTIDE SEQUENCE [LARGE SCALE GENOMIC DNA]</scope>
    <source>
        <strain evidence="1">Arlian Lab</strain>
    </source>
</reference>
<evidence type="ECO:0000313" key="1">
    <source>
        <dbReference type="EMBL" id="KPM03144.1"/>
    </source>
</evidence>
<dbReference type="InterPro" id="IPR041492">
    <property type="entry name" value="HAD_2"/>
</dbReference>
<evidence type="ECO:0000313" key="2">
    <source>
        <dbReference type="Proteomes" id="UP000616769"/>
    </source>
</evidence>
<dbReference type="SFLD" id="SFLDS00003">
    <property type="entry name" value="Haloacid_Dehalogenase"/>
    <property type="match status" value="1"/>
</dbReference>
<dbReference type="InterPro" id="IPR006439">
    <property type="entry name" value="HAD-SF_hydro_IA"/>
</dbReference>
<dbReference type="GO" id="GO:0016791">
    <property type="term" value="F:phosphatase activity"/>
    <property type="evidence" value="ECO:0007669"/>
    <property type="project" value="TreeGrafter"/>
</dbReference>
<dbReference type="SUPFAM" id="SSF56784">
    <property type="entry name" value="HAD-like"/>
    <property type="match status" value="1"/>
</dbReference>
<dbReference type="AlphaFoldDB" id="A0A131ZWR3"/>
<dbReference type="NCBIfam" id="TIGR01509">
    <property type="entry name" value="HAD-SF-IA-v3"/>
    <property type="match status" value="1"/>
</dbReference>
<accession>A0A131ZWR3</accession>